<evidence type="ECO:0000313" key="3">
    <source>
        <dbReference type="Proteomes" id="UP000541470"/>
    </source>
</evidence>
<comment type="caution">
    <text evidence="2">The sequence shown here is derived from an EMBL/GenBank/DDBJ whole genome shotgun (WGS) entry which is preliminary data.</text>
</comment>
<sequence>MTSFPSVSNYAGIFDTLRLIGSDPEAGPRRVADPVSRENSGQQWTIDLPGTRPESWTAWSDALEDELPIEEDHLSYEGLEPEVGEASIRLKALLASQQLGIQSLSIANADARAILRLFQ</sequence>
<evidence type="ECO:0000313" key="2">
    <source>
        <dbReference type="EMBL" id="NML74254.1"/>
    </source>
</evidence>
<proteinExistence type="predicted"/>
<reference evidence="2 3" key="1">
    <citation type="submission" date="2020-04" db="EMBL/GenBank/DDBJ databases">
        <title>Rhizobium sp. S-51 isolated from soil.</title>
        <authorList>
            <person name="Dahal R.H."/>
        </authorList>
    </citation>
    <scope>NUCLEOTIDE SEQUENCE [LARGE SCALE GENOMIC DNA]</scope>
    <source>
        <strain evidence="2 3">S-51</strain>
    </source>
</reference>
<organism evidence="2 3">
    <name type="scientific">Rhizobium terricola</name>
    <dbReference type="NCBI Taxonomy" id="2728849"/>
    <lineage>
        <taxon>Bacteria</taxon>
        <taxon>Pseudomonadati</taxon>
        <taxon>Pseudomonadota</taxon>
        <taxon>Alphaproteobacteria</taxon>
        <taxon>Hyphomicrobiales</taxon>
        <taxon>Rhizobiaceae</taxon>
        <taxon>Rhizobium/Agrobacterium group</taxon>
        <taxon>Rhizobium</taxon>
    </lineage>
</organism>
<accession>A0A7Y0AVI8</accession>
<protein>
    <submittedName>
        <fullName evidence="2">Uncharacterized protein</fullName>
    </submittedName>
</protein>
<feature type="region of interest" description="Disordered" evidence="1">
    <location>
        <begin position="24"/>
        <end position="47"/>
    </location>
</feature>
<name>A0A7Y0AVI8_9HYPH</name>
<keyword evidence="3" id="KW-1185">Reference proteome</keyword>
<dbReference type="EMBL" id="JABBGK010000001">
    <property type="protein sequence ID" value="NML74254.1"/>
    <property type="molecule type" value="Genomic_DNA"/>
</dbReference>
<gene>
    <name evidence="2" type="ORF">HHL25_08990</name>
</gene>
<dbReference type="Proteomes" id="UP000541470">
    <property type="component" value="Unassembled WGS sequence"/>
</dbReference>
<evidence type="ECO:0000256" key="1">
    <source>
        <dbReference type="SAM" id="MobiDB-lite"/>
    </source>
</evidence>
<feature type="compositionally biased region" description="Basic and acidic residues" evidence="1">
    <location>
        <begin position="26"/>
        <end position="36"/>
    </location>
</feature>
<dbReference type="AlphaFoldDB" id="A0A7Y0AVI8"/>